<name>A0A2R4ME50_9HYPH</name>
<evidence type="ECO:0000313" key="1">
    <source>
        <dbReference type="EMBL" id="AVX04282.1"/>
    </source>
</evidence>
<dbReference type="AlphaFoldDB" id="A0A2R4ME50"/>
<organism evidence="1 2">
    <name type="scientific">Maritalea myrionectae</name>
    <dbReference type="NCBI Taxonomy" id="454601"/>
    <lineage>
        <taxon>Bacteria</taxon>
        <taxon>Pseudomonadati</taxon>
        <taxon>Pseudomonadota</taxon>
        <taxon>Alphaproteobacteria</taxon>
        <taxon>Hyphomicrobiales</taxon>
        <taxon>Devosiaceae</taxon>
        <taxon>Maritalea</taxon>
    </lineage>
</organism>
<reference evidence="1 2" key="1">
    <citation type="submission" date="2017-05" db="EMBL/GenBank/DDBJ databases">
        <title>Genome Analysis of Maritalea myrionectae HL2708#5.</title>
        <authorList>
            <consortium name="Cotde Inc.-PKNU"/>
            <person name="Jang D."/>
            <person name="Oh H.-M."/>
        </authorList>
    </citation>
    <scope>NUCLEOTIDE SEQUENCE [LARGE SCALE GENOMIC DNA]</scope>
    <source>
        <strain evidence="1 2">HL2708#5</strain>
    </source>
</reference>
<sequence length="252" mass="28913">MSIKPILFSGEMVRAIKDGRKTQTRRIAKITAVMGNMVAITSPDERLIELEPGEFRRGIMHYESTGSLSGPYKLPYEVGDLLWVRENWSGNHVFRNTAPSERNIFSWEGSLYFHDEVWYWADGSPKHGDWEKPRPSIHMPKWASRLTLRVTDVRIQRLQEISEDDALSEGVIESWEIVDIVGTPNGPSEINGYRYRVPELHDDDEGFEYAGDAFADLWDRLNAKRGFGWDANPWVAAYIFEVIHTNVNEVAA</sequence>
<dbReference type="RefSeq" id="WP_117395618.1">
    <property type="nucleotide sequence ID" value="NZ_CP021330.1"/>
</dbReference>
<gene>
    <name evidence="1" type="ORF">MXMO3_01757</name>
</gene>
<protein>
    <submittedName>
        <fullName evidence="1">Uncharacterized protein</fullName>
    </submittedName>
</protein>
<dbReference type="KEGG" id="mmyr:MXMO3_01757"/>
<dbReference type="EMBL" id="CP021330">
    <property type="protein sequence ID" value="AVX04282.1"/>
    <property type="molecule type" value="Genomic_DNA"/>
</dbReference>
<proteinExistence type="predicted"/>
<keyword evidence="2" id="KW-1185">Reference proteome</keyword>
<accession>A0A2R4ME50</accession>
<dbReference type="Proteomes" id="UP000258927">
    <property type="component" value="Chromosome"/>
</dbReference>
<evidence type="ECO:0000313" key="2">
    <source>
        <dbReference type="Proteomes" id="UP000258927"/>
    </source>
</evidence>